<name>F1Z6E6_9SPHN</name>
<dbReference type="InParanoid" id="F1Z6E6"/>
<keyword evidence="3" id="KW-1185">Reference proteome</keyword>
<evidence type="ECO:0000313" key="2">
    <source>
        <dbReference type="EMBL" id="EGD59927.1"/>
    </source>
</evidence>
<dbReference type="HOGENOM" id="CLU_911649_0_0_5"/>
<dbReference type="Proteomes" id="UP000004728">
    <property type="component" value="Unassembled WGS sequence"/>
</dbReference>
<dbReference type="InterPro" id="IPR029044">
    <property type="entry name" value="Nucleotide-diphossugar_trans"/>
</dbReference>
<dbReference type="InterPro" id="IPR001173">
    <property type="entry name" value="Glyco_trans_2-like"/>
</dbReference>
<reference evidence="2 3" key="1">
    <citation type="journal article" date="2012" name="J. Bacteriol.">
        <title>Draft Genome Sequence of Novosphingobium nitrogenifigens Y88T.</title>
        <authorList>
            <person name="Strabala T.J."/>
            <person name="Macdonald L."/>
            <person name="Liu V."/>
            <person name="Smit A.M."/>
        </authorList>
    </citation>
    <scope>NUCLEOTIDE SEQUENCE [LARGE SCALE GENOMIC DNA]</scope>
    <source>
        <strain evidence="2 3">DSM 19370</strain>
    </source>
</reference>
<protein>
    <submittedName>
        <fullName evidence="2">Glycosyl transferase group 1</fullName>
    </submittedName>
</protein>
<evidence type="ECO:0000259" key="1">
    <source>
        <dbReference type="Pfam" id="PF00535"/>
    </source>
</evidence>
<accession>F1Z6E6</accession>
<dbReference type="OrthoDB" id="8404680at2"/>
<gene>
    <name evidence="2" type="ORF">Y88_2367</name>
</gene>
<dbReference type="EMBL" id="AEWJ01000024">
    <property type="protein sequence ID" value="EGD59927.1"/>
    <property type="molecule type" value="Genomic_DNA"/>
</dbReference>
<sequence length="297" mass="32539">MGLPSAPLRVAVIIASTGRPDCIATIVRHLRAQTLAPSRIILSVAADRDLPAPSAREGCEVVIAPRGLPAQRNAGLAVLAGDSDVVAFFDDDFVPSRFAVETLSSLFAQHPDIAGATGHVLADGIKTPGIPAGRAERLVEEHDCHGPPSMTYLRDVHGLYGCNMAYRTALLGGLRFDERLKLYGWQEDVDFASQVSRRGRTVETDAFAGVHLGTKSGRTSGVRLGYSQIQNPLYLLRKGTMRPGKAWKLMSRNLVMNHVRSLWPEPWVDRFGRVRGNWLGFADLLRGRLTPERIEEL</sequence>
<dbReference type="eggNOG" id="COG1216">
    <property type="taxonomic scope" value="Bacteria"/>
</dbReference>
<dbReference type="GO" id="GO:0016740">
    <property type="term" value="F:transferase activity"/>
    <property type="evidence" value="ECO:0007669"/>
    <property type="project" value="UniProtKB-KW"/>
</dbReference>
<feature type="domain" description="Glycosyltransferase 2-like" evidence="1">
    <location>
        <begin position="12"/>
        <end position="168"/>
    </location>
</feature>
<evidence type="ECO:0000313" key="3">
    <source>
        <dbReference type="Proteomes" id="UP000004728"/>
    </source>
</evidence>
<dbReference type="Pfam" id="PF00535">
    <property type="entry name" value="Glycos_transf_2"/>
    <property type="match status" value="1"/>
</dbReference>
<keyword evidence="2" id="KW-0808">Transferase</keyword>
<proteinExistence type="predicted"/>
<dbReference type="Gene3D" id="3.90.550.10">
    <property type="entry name" value="Spore Coat Polysaccharide Biosynthesis Protein SpsA, Chain A"/>
    <property type="match status" value="1"/>
</dbReference>
<dbReference type="SUPFAM" id="SSF53448">
    <property type="entry name" value="Nucleotide-diphospho-sugar transferases"/>
    <property type="match status" value="1"/>
</dbReference>
<dbReference type="CDD" id="cd00761">
    <property type="entry name" value="Glyco_tranf_GTA_type"/>
    <property type="match status" value="1"/>
</dbReference>
<comment type="caution">
    <text evidence="2">The sequence shown here is derived from an EMBL/GenBank/DDBJ whole genome shotgun (WGS) entry which is preliminary data.</text>
</comment>
<dbReference type="RefSeq" id="WP_008069825.1">
    <property type="nucleotide sequence ID" value="NZ_AQWK01000003.1"/>
</dbReference>
<dbReference type="STRING" id="983920.Y88_2367"/>
<organism evidence="2 3">
    <name type="scientific">Novosphingobium nitrogenifigens DSM 19370</name>
    <dbReference type="NCBI Taxonomy" id="983920"/>
    <lineage>
        <taxon>Bacteria</taxon>
        <taxon>Pseudomonadati</taxon>
        <taxon>Pseudomonadota</taxon>
        <taxon>Alphaproteobacteria</taxon>
        <taxon>Sphingomonadales</taxon>
        <taxon>Sphingomonadaceae</taxon>
        <taxon>Novosphingobium</taxon>
    </lineage>
</organism>
<dbReference type="AlphaFoldDB" id="F1Z6E6"/>